<dbReference type="PROSITE" id="PS50011">
    <property type="entry name" value="PROTEIN_KINASE_DOM"/>
    <property type="match status" value="1"/>
</dbReference>
<dbReference type="InterPro" id="IPR000719">
    <property type="entry name" value="Prot_kinase_dom"/>
</dbReference>
<evidence type="ECO:0000256" key="2">
    <source>
        <dbReference type="ARBA" id="ARBA00022473"/>
    </source>
</evidence>
<comment type="cofactor">
    <cofactor evidence="1">
        <name>Mg(2+)</name>
        <dbReference type="ChEBI" id="CHEBI:18420"/>
    </cofactor>
</comment>
<evidence type="ECO:0000313" key="12">
    <source>
        <dbReference type="EMBL" id="KAJ8878370.1"/>
    </source>
</evidence>
<dbReference type="Gene3D" id="1.10.510.10">
    <property type="entry name" value="Transferase(Phosphotransferase) domain 1"/>
    <property type="match status" value="1"/>
</dbReference>
<comment type="caution">
    <text evidence="12">The sequence shown here is derived from an EMBL/GenBank/DDBJ whole genome shotgun (WGS) entry which is preliminary data.</text>
</comment>
<dbReference type="PROSITE" id="PS00108">
    <property type="entry name" value="PROTEIN_KINASE_ST"/>
    <property type="match status" value="1"/>
</dbReference>
<dbReference type="SMART" id="SM00220">
    <property type="entry name" value="S_TKc"/>
    <property type="match status" value="1"/>
</dbReference>
<evidence type="ECO:0000256" key="1">
    <source>
        <dbReference type="ARBA" id="ARBA00001946"/>
    </source>
</evidence>
<dbReference type="PANTHER" id="PTHR24346">
    <property type="entry name" value="MAP/MICROTUBULE AFFINITY-REGULATING KINASE"/>
    <property type="match status" value="1"/>
</dbReference>
<evidence type="ECO:0000256" key="9">
    <source>
        <dbReference type="ARBA" id="ARBA00022843"/>
    </source>
</evidence>
<evidence type="ECO:0000256" key="4">
    <source>
        <dbReference type="ARBA" id="ARBA00022723"/>
    </source>
</evidence>
<dbReference type="PANTHER" id="PTHR24346:SF102">
    <property type="entry name" value="TESTIS-SPECIFIC SERINE_THREONINE-PROTEIN KINASE 1"/>
    <property type="match status" value="1"/>
</dbReference>
<evidence type="ECO:0000256" key="7">
    <source>
        <dbReference type="ARBA" id="ARBA00022840"/>
    </source>
</evidence>
<dbReference type="InterPro" id="IPR008271">
    <property type="entry name" value="Ser/Thr_kinase_AS"/>
</dbReference>
<dbReference type="EMBL" id="JARBHB010000007">
    <property type="protein sequence ID" value="KAJ8878370.1"/>
    <property type="molecule type" value="Genomic_DNA"/>
</dbReference>
<reference evidence="12 13" key="1">
    <citation type="submission" date="2023-02" db="EMBL/GenBank/DDBJ databases">
        <title>LHISI_Scaffold_Assembly.</title>
        <authorList>
            <person name="Stuart O.P."/>
            <person name="Cleave R."/>
            <person name="Magrath M.J.L."/>
            <person name="Mikheyev A.S."/>
        </authorList>
    </citation>
    <scope>NUCLEOTIDE SEQUENCE [LARGE SCALE GENOMIC DNA]</scope>
    <source>
        <strain evidence="12">Daus_M_001</strain>
        <tissue evidence="12">Leg muscle</tissue>
    </source>
</reference>
<name>A0ABQ9H237_9NEOP</name>
<accession>A0ABQ9H237</accession>
<keyword evidence="2" id="KW-0217">Developmental protein</keyword>
<keyword evidence="4" id="KW-0479">Metal-binding</keyword>
<keyword evidence="8" id="KW-0460">Magnesium</keyword>
<gene>
    <name evidence="12" type="ORF">PR048_018947</name>
</gene>
<evidence type="ECO:0000313" key="13">
    <source>
        <dbReference type="Proteomes" id="UP001159363"/>
    </source>
</evidence>
<keyword evidence="6" id="KW-0221">Differentiation</keyword>
<dbReference type="InterPro" id="IPR011009">
    <property type="entry name" value="Kinase-like_dom_sf"/>
</dbReference>
<protein>
    <recommendedName>
        <fullName evidence="11">Protein kinase domain-containing protein</fullName>
    </recommendedName>
</protein>
<keyword evidence="5" id="KW-0547">Nucleotide-binding</keyword>
<dbReference type="Pfam" id="PF00069">
    <property type="entry name" value="Pkinase"/>
    <property type="match status" value="1"/>
</dbReference>
<evidence type="ECO:0000256" key="3">
    <source>
        <dbReference type="ARBA" id="ARBA00022553"/>
    </source>
</evidence>
<keyword evidence="9" id="KW-0832">Ubl conjugation</keyword>
<evidence type="ECO:0000256" key="6">
    <source>
        <dbReference type="ARBA" id="ARBA00022782"/>
    </source>
</evidence>
<evidence type="ECO:0000259" key="11">
    <source>
        <dbReference type="PROSITE" id="PS50011"/>
    </source>
</evidence>
<keyword evidence="3" id="KW-0597">Phosphoprotein</keyword>
<keyword evidence="10" id="KW-0744">Spermatogenesis</keyword>
<evidence type="ECO:0000256" key="10">
    <source>
        <dbReference type="ARBA" id="ARBA00022871"/>
    </source>
</evidence>
<dbReference type="Proteomes" id="UP001159363">
    <property type="component" value="Chromosome 6"/>
</dbReference>
<keyword evidence="13" id="KW-1185">Reference proteome</keyword>
<dbReference type="SUPFAM" id="SSF56112">
    <property type="entry name" value="Protein kinase-like (PK-like)"/>
    <property type="match status" value="1"/>
</dbReference>
<keyword evidence="7" id="KW-0067">ATP-binding</keyword>
<evidence type="ECO:0000256" key="5">
    <source>
        <dbReference type="ARBA" id="ARBA00022741"/>
    </source>
</evidence>
<feature type="domain" description="Protein kinase" evidence="11">
    <location>
        <begin position="9"/>
        <end position="327"/>
    </location>
</feature>
<evidence type="ECO:0000256" key="8">
    <source>
        <dbReference type="ARBA" id="ARBA00022842"/>
    </source>
</evidence>
<sequence>MINRFSSSYKLGETIAEGSYSKIRGHGGVVVRLLSNHGEPGLIPVGSPPDFRMWKPCRTKLLVTGFSRGSPVSLALAFHTYLAINTSMLRLSRCKFRVSFVSTLQMAYKRVGEETYKRVACKVMNRQTTSLEFVTKFLPRELCAVQCVSHPRIVNVFDIIDKGSKVYVFMELCSRGDLLQYVKKNGPLQEHRVKNFFRQIVSAVAYLHSLDISHRDLKCENVFMCSRNRLKIGDFGFARWCDGADLSETYCGSTAYAAPEILQGVPYDPKLYDSWSLGCVLYIMLTSTMPFDVSNRKKMLKDQLNRAIEFDKRADTRIAIGAENLVM</sequence>
<organism evidence="12 13">
    <name type="scientific">Dryococelus australis</name>
    <dbReference type="NCBI Taxonomy" id="614101"/>
    <lineage>
        <taxon>Eukaryota</taxon>
        <taxon>Metazoa</taxon>
        <taxon>Ecdysozoa</taxon>
        <taxon>Arthropoda</taxon>
        <taxon>Hexapoda</taxon>
        <taxon>Insecta</taxon>
        <taxon>Pterygota</taxon>
        <taxon>Neoptera</taxon>
        <taxon>Polyneoptera</taxon>
        <taxon>Phasmatodea</taxon>
        <taxon>Verophasmatodea</taxon>
        <taxon>Anareolatae</taxon>
        <taxon>Phasmatidae</taxon>
        <taxon>Eurycanthinae</taxon>
        <taxon>Dryococelus</taxon>
    </lineage>
</organism>
<proteinExistence type="predicted"/>